<organism evidence="3 4">
    <name type="scientific">Escherichia coli</name>
    <dbReference type="NCBI Taxonomy" id="562"/>
    <lineage>
        <taxon>Bacteria</taxon>
        <taxon>Pseudomonadati</taxon>
        <taxon>Pseudomonadota</taxon>
        <taxon>Gammaproteobacteria</taxon>
        <taxon>Enterobacterales</taxon>
        <taxon>Enterobacteriaceae</taxon>
        <taxon>Escherichia</taxon>
    </lineage>
</organism>
<dbReference type="GO" id="GO:0016491">
    <property type="term" value="F:oxidoreductase activity"/>
    <property type="evidence" value="ECO:0007669"/>
    <property type="project" value="UniProtKB-KW"/>
</dbReference>
<accession>A0A8T6QGE7</accession>
<keyword evidence="2" id="KW-0560">Oxidoreductase</keyword>
<evidence type="ECO:0000256" key="1">
    <source>
        <dbReference type="ARBA" id="ARBA00006484"/>
    </source>
</evidence>
<dbReference type="Pfam" id="PF00106">
    <property type="entry name" value="adh_short"/>
    <property type="match status" value="1"/>
</dbReference>
<dbReference type="InterPro" id="IPR002347">
    <property type="entry name" value="SDR_fam"/>
</dbReference>
<name>A0A8T6QGE7_ECOLX</name>
<dbReference type="InterPro" id="IPR036291">
    <property type="entry name" value="NAD(P)-bd_dom_sf"/>
</dbReference>
<evidence type="ECO:0000313" key="4">
    <source>
        <dbReference type="Proteomes" id="UP000471360"/>
    </source>
</evidence>
<dbReference type="Gene3D" id="3.40.50.720">
    <property type="entry name" value="NAD(P)-binding Rossmann-like Domain"/>
    <property type="match status" value="1"/>
</dbReference>
<dbReference type="SUPFAM" id="SSF51735">
    <property type="entry name" value="NAD(P)-binding Rossmann-fold domains"/>
    <property type="match status" value="1"/>
</dbReference>
<dbReference type="PANTHER" id="PTHR43669">
    <property type="entry name" value="5-KETO-D-GLUCONATE 5-REDUCTASE"/>
    <property type="match status" value="1"/>
</dbReference>
<dbReference type="EMBL" id="JAAGYP010000440">
    <property type="protein sequence ID" value="NEN74016.1"/>
    <property type="molecule type" value="Genomic_DNA"/>
</dbReference>
<dbReference type="PRINTS" id="PR00081">
    <property type="entry name" value="GDHRDH"/>
</dbReference>
<evidence type="ECO:0000256" key="2">
    <source>
        <dbReference type="ARBA" id="ARBA00023002"/>
    </source>
</evidence>
<sequence>MSDLHNESIFITGGGSGLGLALVERFIEEGAQVATLELSAAKVASLRQRFGEHILAVEGNVTCYADYQRAVDQILTRSGKLDCFIGNAGIWDHNASLVNTPAETLETGFHELFNVNVLGYL</sequence>
<protein>
    <submittedName>
        <fullName evidence="3">SDR family NAD(P)-dependent oxidoreductase</fullName>
    </submittedName>
</protein>
<dbReference type="PANTHER" id="PTHR43669:SF3">
    <property type="entry name" value="ALCOHOL DEHYDROGENASE, PUTATIVE (AFU_ORTHOLOGUE AFUA_3G03445)-RELATED"/>
    <property type="match status" value="1"/>
</dbReference>
<proteinExistence type="inferred from homology"/>
<feature type="non-terminal residue" evidence="3">
    <location>
        <position position="121"/>
    </location>
</feature>
<gene>
    <name evidence="3" type="ORF">G3W53_29200</name>
</gene>
<comment type="similarity">
    <text evidence="1">Belongs to the short-chain dehydrogenases/reductases (SDR) family.</text>
</comment>
<reference evidence="3 4" key="1">
    <citation type="submission" date="2020-02" db="EMBL/GenBank/DDBJ databases">
        <authorList>
            <person name="Subbiah M."/>
            <person name="Call D."/>
        </authorList>
    </citation>
    <scope>NUCLEOTIDE SEQUENCE [LARGE SCALE GENOMIC DNA]</scope>
    <source>
        <strain evidence="3 4">8375wB1</strain>
    </source>
</reference>
<comment type="caution">
    <text evidence="3">The sequence shown here is derived from an EMBL/GenBank/DDBJ whole genome shotgun (WGS) entry which is preliminary data.</text>
</comment>
<dbReference type="Proteomes" id="UP000471360">
    <property type="component" value="Unassembled WGS sequence"/>
</dbReference>
<evidence type="ECO:0000313" key="3">
    <source>
        <dbReference type="EMBL" id="NEN74016.1"/>
    </source>
</evidence>
<dbReference type="AlphaFoldDB" id="A0A8T6QGE7"/>